<keyword evidence="2" id="KW-1185">Reference proteome</keyword>
<evidence type="ECO:0000313" key="2">
    <source>
        <dbReference type="Proteomes" id="UP001220324"/>
    </source>
</evidence>
<sequence>MFIQSSLCVIFQTRQLPEIDVIEDNRAFHTALDELDAAEEAETAAEERDTVLAARQPRDAHVTGRRADCAFAKRLASSASAPLLSPFLCLYLASSSAAFGVCARRGHSVAPGSSPMKFLMGWRGHNS</sequence>
<evidence type="ECO:0000313" key="1">
    <source>
        <dbReference type="EMBL" id="KAJ5544061.1"/>
    </source>
</evidence>
<proteinExistence type="predicted"/>
<dbReference type="EMBL" id="JAQIZZ010000004">
    <property type="protein sequence ID" value="KAJ5544061.1"/>
    <property type="molecule type" value="Genomic_DNA"/>
</dbReference>
<comment type="caution">
    <text evidence="1">The sequence shown here is derived from an EMBL/GenBank/DDBJ whole genome shotgun (WGS) entry which is preliminary data.</text>
</comment>
<gene>
    <name evidence="1" type="ORF">N7494_005340</name>
</gene>
<reference evidence="1 2" key="1">
    <citation type="journal article" date="2023" name="IMA Fungus">
        <title>Comparative genomic study of the Penicillium genus elucidates a diverse pangenome and 15 lateral gene transfer events.</title>
        <authorList>
            <person name="Petersen C."/>
            <person name="Sorensen T."/>
            <person name="Nielsen M.R."/>
            <person name="Sondergaard T.E."/>
            <person name="Sorensen J.L."/>
            <person name="Fitzpatrick D.A."/>
            <person name="Frisvad J.C."/>
            <person name="Nielsen K.L."/>
        </authorList>
    </citation>
    <scope>NUCLEOTIDE SEQUENCE [LARGE SCALE GENOMIC DNA]</scope>
    <source>
        <strain evidence="1 2">IBT 35679</strain>
    </source>
</reference>
<protein>
    <submittedName>
        <fullName evidence="1">Uncharacterized protein</fullName>
    </submittedName>
</protein>
<organism evidence="1 2">
    <name type="scientific">Penicillium frequentans</name>
    <dbReference type="NCBI Taxonomy" id="3151616"/>
    <lineage>
        <taxon>Eukaryota</taxon>
        <taxon>Fungi</taxon>
        <taxon>Dikarya</taxon>
        <taxon>Ascomycota</taxon>
        <taxon>Pezizomycotina</taxon>
        <taxon>Eurotiomycetes</taxon>
        <taxon>Eurotiomycetidae</taxon>
        <taxon>Eurotiales</taxon>
        <taxon>Aspergillaceae</taxon>
        <taxon>Penicillium</taxon>
    </lineage>
</organism>
<dbReference type="AlphaFoldDB" id="A0AAD6D0E7"/>
<accession>A0AAD6D0E7</accession>
<name>A0AAD6D0E7_9EURO</name>
<dbReference type="Proteomes" id="UP001220324">
    <property type="component" value="Unassembled WGS sequence"/>
</dbReference>